<dbReference type="Proteomes" id="UP001190640">
    <property type="component" value="Chromosome 9"/>
</dbReference>
<protein>
    <submittedName>
        <fullName evidence="4">GLIPR1-like protein 1</fullName>
    </submittedName>
</protein>
<comment type="similarity">
    <text evidence="1">Belongs to the CRISP family.</text>
</comment>
<sequence length="351" mass="39284">MLWLVILKDVSGKTKFRPVVYPQITNQTFIKQYVDAHNNLRSEVNPTASSMRYMTWDLALARTARAWGRRCVFLQNHFGLHNEGGHPDPKFNPPGENLWIANAGRKPFDPTGFITLWYSEVAFYQYHNNSCKGKCSHYTQVVWDTSYKIGCAIVFCRKLGRHRNIENFVCNYAPRGNAPRHPYKTGEPCSACPEGDTCENNLCRNPKRERERVVTCPAGVNIKVPYLVAECYLSWASYTRWFPPWEGRIVCDKSCVAVAVLRPSLMFLAFGLQAAQPSKPCSLAILPSSTTPGQASMGIPTAGSGWLTVGDSHLKAFAVSKAAEVSPSYLPPLQAEGTFFIFFPLHSSVFS</sequence>
<dbReference type="Pfam" id="PF00188">
    <property type="entry name" value="CAP"/>
    <property type="match status" value="1"/>
</dbReference>
<dbReference type="AlphaFoldDB" id="A0AA97L6M6"/>
<dbReference type="RefSeq" id="XP_054843736.1">
    <property type="nucleotide sequence ID" value="XM_054987761.1"/>
</dbReference>
<dbReference type="SUPFAM" id="SSF55797">
    <property type="entry name" value="PR-1-like"/>
    <property type="match status" value="1"/>
</dbReference>
<evidence type="ECO:0000313" key="4">
    <source>
        <dbReference type="RefSeq" id="XP_054843736.1"/>
    </source>
</evidence>
<dbReference type="PANTHER" id="PTHR10334">
    <property type="entry name" value="CYSTEINE-RICH SECRETORY PROTEIN-RELATED"/>
    <property type="match status" value="1"/>
</dbReference>
<gene>
    <name evidence="4" type="primary">LOC129335327</name>
</gene>
<feature type="domain" description="SCP" evidence="2">
    <location>
        <begin position="28"/>
        <end position="180"/>
    </location>
</feature>
<dbReference type="InterPro" id="IPR014044">
    <property type="entry name" value="CAP_dom"/>
</dbReference>
<dbReference type="InterPro" id="IPR001283">
    <property type="entry name" value="CRISP-related"/>
</dbReference>
<evidence type="ECO:0000313" key="3">
    <source>
        <dbReference type="Proteomes" id="UP001190640"/>
    </source>
</evidence>
<evidence type="ECO:0000256" key="1">
    <source>
        <dbReference type="ARBA" id="ARBA00009923"/>
    </source>
</evidence>
<reference evidence="4" key="1">
    <citation type="submission" date="2025-08" db="UniProtKB">
        <authorList>
            <consortium name="RefSeq"/>
        </authorList>
    </citation>
    <scope>IDENTIFICATION</scope>
    <source>
        <tissue evidence="4">Blood</tissue>
    </source>
</reference>
<dbReference type="SMART" id="SM00198">
    <property type="entry name" value="SCP"/>
    <property type="match status" value="1"/>
</dbReference>
<organism evidence="3 4">
    <name type="scientific">Eublepharis macularius</name>
    <name type="common">Leopard gecko</name>
    <name type="synonym">Cyrtodactylus macularius</name>
    <dbReference type="NCBI Taxonomy" id="481883"/>
    <lineage>
        <taxon>Eukaryota</taxon>
        <taxon>Metazoa</taxon>
        <taxon>Chordata</taxon>
        <taxon>Craniata</taxon>
        <taxon>Vertebrata</taxon>
        <taxon>Euteleostomi</taxon>
        <taxon>Lepidosauria</taxon>
        <taxon>Squamata</taxon>
        <taxon>Bifurcata</taxon>
        <taxon>Gekkota</taxon>
        <taxon>Eublepharidae</taxon>
        <taxon>Eublepharinae</taxon>
        <taxon>Eublepharis</taxon>
    </lineage>
</organism>
<name>A0AA97L6M6_EUBMA</name>
<evidence type="ECO:0000259" key="2">
    <source>
        <dbReference type="SMART" id="SM00198"/>
    </source>
</evidence>
<keyword evidence="3" id="KW-1185">Reference proteome</keyword>
<proteinExistence type="inferred from homology"/>
<dbReference type="GeneID" id="129335327"/>
<dbReference type="Gene3D" id="3.40.33.10">
    <property type="entry name" value="CAP"/>
    <property type="match status" value="1"/>
</dbReference>
<dbReference type="KEGG" id="emc:129335327"/>
<accession>A0AA97L6M6</accession>
<dbReference type="PRINTS" id="PR00837">
    <property type="entry name" value="V5TPXLIKE"/>
</dbReference>
<dbReference type="InterPro" id="IPR035940">
    <property type="entry name" value="CAP_sf"/>
</dbReference>